<dbReference type="PANTHER" id="PTHR12232">
    <property type="entry name" value="SH3 DOMAIN-BINDING GLUTAMIC ACID-RICH-LIKE PROTEIN"/>
    <property type="match status" value="1"/>
</dbReference>
<keyword evidence="4" id="KW-1185">Reference proteome</keyword>
<evidence type="ECO:0000313" key="4">
    <source>
        <dbReference type="Proteomes" id="UP000285301"/>
    </source>
</evidence>
<feature type="compositionally biased region" description="Basic and acidic residues" evidence="2">
    <location>
        <begin position="317"/>
        <end position="338"/>
    </location>
</feature>
<gene>
    <name evidence="3" type="ORF">B4U79_12474</name>
</gene>
<dbReference type="GO" id="GO:0005737">
    <property type="term" value="C:cytoplasm"/>
    <property type="evidence" value="ECO:0007669"/>
    <property type="project" value="TreeGrafter"/>
</dbReference>
<accession>A0A3S3P4V7</accession>
<evidence type="ECO:0000313" key="3">
    <source>
        <dbReference type="EMBL" id="RWS14964.1"/>
    </source>
</evidence>
<dbReference type="STRING" id="1965070.A0A3S3P4V7"/>
<feature type="compositionally biased region" description="Polar residues" evidence="2">
    <location>
        <begin position="127"/>
        <end position="136"/>
    </location>
</feature>
<feature type="compositionally biased region" description="Polar residues" evidence="2">
    <location>
        <begin position="297"/>
        <end position="315"/>
    </location>
</feature>
<sequence>MVIKVYISGISANKEVKGRQQRALLLLDTLRVDYEKIDITEPGHEQDKEMLKEVCTKRNDSIPLPPQFFNEDDYCGDWFDFETASDEDRVLSFLKLKPESTKTNDVEKRLNADSKGEPQVDGEIDSSNESNATKTLNDLDAEKKGNGEENDKNAVKVESKTENDVSIVEEKKGEEQTKVENDANKEKEKEAEDEKKDDDSIIKNINDEQTIKSEDADNVKKTEVEKEVENSDKDDSLVKDKQSEENLNDKKKDENVEENGTVTNANKEEKVEKSELKEEESSKEAESDIGSIENETEQVSAVSDENVKEATNVSPGNDEKIEGSEEKVLQKDLEESSKEVTVQEVHEAVSSEKGDKDEVIVDKKVEADNETNEEKNKETGEE</sequence>
<organism evidence="3 4">
    <name type="scientific">Dinothrombium tinctorium</name>
    <dbReference type="NCBI Taxonomy" id="1965070"/>
    <lineage>
        <taxon>Eukaryota</taxon>
        <taxon>Metazoa</taxon>
        <taxon>Ecdysozoa</taxon>
        <taxon>Arthropoda</taxon>
        <taxon>Chelicerata</taxon>
        <taxon>Arachnida</taxon>
        <taxon>Acari</taxon>
        <taxon>Acariformes</taxon>
        <taxon>Trombidiformes</taxon>
        <taxon>Prostigmata</taxon>
        <taxon>Anystina</taxon>
        <taxon>Parasitengona</taxon>
        <taxon>Trombidioidea</taxon>
        <taxon>Trombidiidae</taxon>
        <taxon>Dinothrombium</taxon>
    </lineage>
</organism>
<dbReference type="EMBL" id="NCKU01000579">
    <property type="protein sequence ID" value="RWS14964.1"/>
    <property type="molecule type" value="Genomic_DNA"/>
</dbReference>
<dbReference type="AlphaFoldDB" id="A0A3S3P4V7"/>
<name>A0A3S3P4V7_9ACAR</name>
<feature type="compositionally biased region" description="Basic and acidic residues" evidence="2">
    <location>
        <begin position="140"/>
        <end position="254"/>
    </location>
</feature>
<comment type="similarity">
    <text evidence="1">Belongs to the SH3BGR family.</text>
</comment>
<protein>
    <submittedName>
        <fullName evidence="3">SH3 domain-binding glutamic acid-rich protein-like isoform X1</fullName>
    </submittedName>
</protein>
<feature type="region of interest" description="Disordered" evidence="2">
    <location>
        <begin position="102"/>
        <end position="382"/>
    </location>
</feature>
<dbReference type="PANTHER" id="PTHR12232:SF15">
    <property type="entry name" value="SH3 DOMAIN-BINDING GLUTAMIC ACID-RICH PROTEIN HOMOLOG"/>
    <property type="match status" value="1"/>
</dbReference>
<feature type="compositionally biased region" description="Basic and acidic residues" evidence="2">
    <location>
        <begin position="266"/>
        <end position="286"/>
    </location>
</feature>
<dbReference type="InterPro" id="IPR006993">
    <property type="entry name" value="Glut_rich_SH3-bd"/>
</dbReference>
<evidence type="ECO:0000256" key="2">
    <source>
        <dbReference type="SAM" id="MobiDB-lite"/>
    </source>
</evidence>
<dbReference type="SUPFAM" id="SSF52833">
    <property type="entry name" value="Thioredoxin-like"/>
    <property type="match status" value="1"/>
</dbReference>
<evidence type="ECO:0000256" key="1">
    <source>
        <dbReference type="ARBA" id="ARBA00007764"/>
    </source>
</evidence>
<feature type="compositionally biased region" description="Basic and acidic residues" evidence="2">
    <location>
        <begin position="344"/>
        <end position="382"/>
    </location>
</feature>
<dbReference type="InterPro" id="IPR036249">
    <property type="entry name" value="Thioredoxin-like_sf"/>
</dbReference>
<reference evidence="3 4" key="1">
    <citation type="journal article" date="2018" name="Gigascience">
        <title>Genomes of trombidid mites reveal novel predicted allergens and laterally-transferred genes associated with secondary metabolism.</title>
        <authorList>
            <person name="Dong X."/>
            <person name="Chaisiri K."/>
            <person name="Xia D."/>
            <person name="Armstrong S.D."/>
            <person name="Fang Y."/>
            <person name="Donnelly M.J."/>
            <person name="Kadowaki T."/>
            <person name="McGarry J.W."/>
            <person name="Darby A.C."/>
            <person name="Makepeace B.L."/>
        </authorList>
    </citation>
    <scope>NUCLEOTIDE SEQUENCE [LARGE SCALE GENOMIC DNA]</scope>
    <source>
        <strain evidence="3">UoL-WK</strain>
    </source>
</reference>
<dbReference type="Gene3D" id="3.40.30.10">
    <property type="entry name" value="Glutaredoxin"/>
    <property type="match status" value="1"/>
</dbReference>
<proteinExistence type="inferred from homology"/>
<feature type="compositionally biased region" description="Basic and acidic residues" evidence="2">
    <location>
        <begin position="102"/>
        <end position="118"/>
    </location>
</feature>
<dbReference type="Pfam" id="PF04908">
    <property type="entry name" value="SH3BGR"/>
    <property type="match status" value="1"/>
</dbReference>
<dbReference type="Proteomes" id="UP000285301">
    <property type="component" value="Unassembled WGS sequence"/>
</dbReference>
<comment type="caution">
    <text evidence="3">The sequence shown here is derived from an EMBL/GenBank/DDBJ whole genome shotgun (WGS) entry which is preliminary data.</text>
</comment>
<dbReference type="OrthoDB" id="9932926at2759"/>
<dbReference type="InterPro" id="IPR051033">
    <property type="entry name" value="SH3BGR"/>
</dbReference>